<proteinExistence type="predicted"/>
<keyword evidence="3" id="KW-1185">Reference proteome</keyword>
<sequence>MSGSNSGRIPVSEDRFNRECSVTMRTEDNDSDTTLDVEDVSCTSSPSGASSSGESFLADQANVSAFVPSCSASSSAAAADLHARVTRSTGTHETVVRSGPLRGQTILFPCHPMTLRSESRAQSQAEAQTETQVQVLPRRANNSSNPPPRGSRSARSGHGSGCGGRRC</sequence>
<organism evidence="2 3">
    <name type="scientific">Sporothrix bragantina</name>
    <dbReference type="NCBI Taxonomy" id="671064"/>
    <lineage>
        <taxon>Eukaryota</taxon>
        <taxon>Fungi</taxon>
        <taxon>Dikarya</taxon>
        <taxon>Ascomycota</taxon>
        <taxon>Pezizomycotina</taxon>
        <taxon>Sordariomycetes</taxon>
        <taxon>Sordariomycetidae</taxon>
        <taxon>Ophiostomatales</taxon>
        <taxon>Ophiostomataceae</taxon>
        <taxon>Sporothrix</taxon>
    </lineage>
</organism>
<evidence type="ECO:0000256" key="1">
    <source>
        <dbReference type="SAM" id="MobiDB-lite"/>
    </source>
</evidence>
<reference evidence="2 3" key="1">
    <citation type="submission" date="2024-01" db="EMBL/GenBank/DDBJ databases">
        <authorList>
            <person name="Allen C."/>
            <person name="Tagirdzhanova G."/>
        </authorList>
    </citation>
    <scope>NUCLEOTIDE SEQUENCE [LARGE SCALE GENOMIC DNA]</scope>
</reference>
<feature type="compositionally biased region" description="Low complexity" evidence="1">
    <location>
        <begin position="41"/>
        <end position="54"/>
    </location>
</feature>
<dbReference type="Proteomes" id="UP001642406">
    <property type="component" value="Unassembled WGS sequence"/>
</dbReference>
<feature type="region of interest" description="Disordered" evidence="1">
    <location>
        <begin position="1"/>
        <end position="54"/>
    </location>
</feature>
<evidence type="ECO:0000313" key="2">
    <source>
        <dbReference type="EMBL" id="CAK7212561.1"/>
    </source>
</evidence>
<dbReference type="EMBL" id="CAWUHC010000008">
    <property type="protein sequence ID" value="CAK7212561.1"/>
    <property type="molecule type" value="Genomic_DNA"/>
</dbReference>
<evidence type="ECO:0000313" key="3">
    <source>
        <dbReference type="Proteomes" id="UP001642406"/>
    </source>
</evidence>
<gene>
    <name evidence="2" type="ORF">SBRCBS47491_001508</name>
</gene>
<feature type="compositionally biased region" description="Low complexity" evidence="1">
    <location>
        <begin position="120"/>
        <end position="157"/>
    </location>
</feature>
<accession>A0ABP0AZ69</accession>
<comment type="caution">
    <text evidence="2">The sequence shown here is derived from an EMBL/GenBank/DDBJ whole genome shotgun (WGS) entry which is preliminary data.</text>
</comment>
<name>A0ABP0AZ69_9PEZI</name>
<feature type="compositionally biased region" description="Gly residues" evidence="1">
    <location>
        <begin position="158"/>
        <end position="167"/>
    </location>
</feature>
<protein>
    <submittedName>
        <fullName evidence="2">Uncharacterized protein</fullName>
    </submittedName>
</protein>
<feature type="region of interest" description="Disordered" evidence="1">
    <location>
        <begin position="116"/>
        <end position="167"/>
    </location>
</feature>
<feature type="compositionally biased region" description="Acidic residues" evidence="1">
    <location>
        <begin position="29"/>
        <end position="39"/>
    </location>
</feature>